<accession>Q2SL39</accession>
<dbReference type="AlphaFoldDB" id="Q2SL39"/>
<evidence type="ECO:0000313" key="3">
    <source>
        <dbReference type="Proteomes" id="UP000000238"/>
    </source>
</evidence>
<dbReference type="PANTHER" id="PTHR38104:SF1">
    <property type="entry name" value="ANTI-SIGMA-E FACTOR RSEA"/>
    <property type="match status" value="1"/>
</dbReference>
<protein>
    <submittedName>
        <fullName evidence="2">Sigma factor algU negative regulatory protein MucA</fullName>
    </submittedName>
</protein>
<dbReference type="InterPro" id="IPR036147">
    <property type="entry name" value="Anti-sigma_E_RseA_N_sf"/>
</dbReference>
<dbReference type="InterPro" id="IPR005572">
    <property type="entry name" value="Anti-sigma_E_RseA_N"/>
</dbReference>
<name>Q2SL39_HAHCH</name>
<reference evidence="2 3" key="1">
    <citation type="journal article" date="2005" name="Nucleic Acids Res.">
        <title>Genomic blueprint of Hahella chejuensis, a marine microbe producing an algicidal agent.</title>
        <authorList>
            <person name="Jeong H."/>
            <person name="Yim J.H."/>
            <person name="Lee C."/>
            <person name="Choi S.-H."/>
            <person name="Park Y.K."/>
            <person name="Yoon S.H."/>
            <person name="Hur C.-G."/>
            <person name="Kang H.-Y."/>
            <person name="Kim D."/>
            <person name="Lee H.H."/>
            <person name="Park K.H."/>
            <person name="Park S.-H."/>
            <person name="Park H.-S."/>
            <person name="Lee H.K."/>
            <person name="Oh T.K."/>
            <person name="Kim J.F."/>
        </authorList>
    </citation>
    <scope>NUCLEOTIDE SEQUENCE [LARGE SCALE GENOMIC DNA]</scope>
    <source>
        <strain evidence="2 3">KCTC 2396</strain>
    </source>
</reference>
<dbReference type="RefSeq" id="WP_011395707.1">
    <property type="nucleotide sequence ID" value="NC_007645.1"/>
</dbReference>
<feature type="domain" description="Anti sigma-E protein RseA N-terminal" evidence="1">
    <location>
        <begin position="6"/>
        <end position="90"/>
    </location>
</feature>
<dbReference type="GO" id="GO:0016989">
    <property type="term" value="F:sigma factor antagonist activity"/>
    <property type="evidence" value="ECO:0007669"/>
    <property type="project" value="InterPro"/>
</dbReference>
<organism evidence="2 3">
    <name type="scientific">Hahella chejuensis (strain KCTC 2396)</name>
    <dbReference type="NCBI Taxonomy" id="349521"/>
    <lineage>
        <taxon>Bacteria</taxon>
        <taxon>Pseudomonadati</taxon>
        <taxon>Pseudomonadota</taxon>
        <taxon>Gammaproteobacteria</taxon>
        <taxon>Oceanospirillales</taxon>
        <taxon>Hahellaceae</taxon>
        <taxon>Hahella</taxon>
    </lineage>
</organism>
<evidence type="ECO:0000259" key="1">
    <source>
        <dbReference type="Pfam" id="PF03872"/>
    </source>
</evidence>
<dbReference type="Proteomes" id="UP000000238">
    <property type="component" value="Chromosome"/>
</dbReference>
<dbReference type="KEGG" id="hch:HCH_01791"/>
<dbReference type="EMBL" id="CP000155">
    <property type="protein sequence ID" value="ABC28635.1"/>
    <property type="molecule type" value="Genomic_DNA"/>
</dbReference>
<dbReference type="STRING" id="349521.HCH_01791"/>
<dbReference type="Gene3D" id="1.10.10.880">
    <property type="entry name" value="Anti sigma-E protein RseA, N-terminal domain"/>
    <property type="match status" value="1"/>
</dbReference>
<evidence type="ECO:0000313" key="2">
    <source>
        <dbReference type="EMBL" id="ABC28635.1"/>
    </source>
</evidence>
<dbReference type="SUPFAM" id="SSF89069">
    <property type="entry name" value="N-terminal, cytoplasmic domain of anti-sigmaE factor RseA"/>
    <property type="match status" value="1"/>
</dbReference>
<sequence>MNERLKESMSALLDGEADELEVRRILAQSHDEEVMATWSRYQRVRDELHEEAAQWAHVDLRQGIWSALEKEEGVDRSESVVEGEVAPEEARVGGGWWRGVAVAASVAFAAVFMVEFSGGPGSTQPAPAVASGQQIAPSLNVNGAGSHLVADSSAESEDAIPFSAEHASRLNAYLMKHAEQAALNGSQVISPYARLSAFEAVEGQGTEQRR</sequence>
<gene>
    <name evidence="2" type="primary">mucA</name>
    <name evidence="2" type="ordered locus">HCH_01791</name>
</gene>
<dbReference type="InterPro" id="IPR052383">
    <property type="entry name" value="Anti-sigma-E_RseA-like"/>
</dbReference>
<dbReference type="OrthoDB" id="5734981at2"/>
<dbReference type="Pfam" id="PF03872">
    <property type="entry name" value="RseA_N"/>
    <property type="match status" value="1"/>
</dbReference>
<dbReference type="eggNOG" id="COG3073">
    <property type="taxonomic scope" value="Bacteria"/>
</dbReference>
<proteinExistence type="predicted"/>
<keyword evidence="3" id="KW-1185">Reference proteome</keyword>
<dbReference type="CDD" id="cd16328">
    <property type="entry name" value="RseA_N"/>
    <property type="match status" value="1"/>
</dbReference>
<dbReference type="HOGENOM" id="CLU_105872_1_0_6"/>
<dbReference type="PANTHER" id="PTHR38104">
    <property type="match status" value="1"/>
</dbReference>